<dbReference type="GeneID" id="19164115"/>
<dbReference type="AlphaFoldDB" id="W9XFA1"/>
<evidence type="ECO:0000256" key="5">
    <source>
        <dbReference type="ARBA" id="ARBA00022517"/>
    </source>
</evidence>
<keyword evidence="6" id="KW-0539">Nucleus</keyword>
<evidence type="ECO:0000256" key="3">
    <source>
        <dbReference type="ARBA" id="ARBA00022448"/>
    </source>
</evidence>
<dbReference type="InterPro" id="IPR022784">
    <property type="entry name" value="Ribosome_bgen_Alb1"/>
</dbReference>
<evidence type="ECO:0000256" key="1">
    <source>
        <dbReference type="ARBA" id="ARBA00004123"/>
    </source>
</evidence>
<evidence type="ECO:0000256" key="6">
    <source>
        <dbReference type="ARBA" id="ARBA00023242"/>
    </source>
</evidence>
<dbReference type="PANTHER" id="PTHR28280">
    <property type="entry name" value="SHUTTLING PRE-60S FACTOR ECM1"/>
    <property type="match status" value="1"/>
</dbReference>
<reference evidence="8 9" key="1">
    <citation type="submission" date="2013-03" db="EMBL/GenBank/DDBJ databases">
        <title>The Genome Sequence of Capronia coronata CBS 617.96.</title>
        <authorList>
            <consortium name="The Broad Institute Genomics Platform"/>
            <person name="Cuomo C."/>
            <person name="de Hoog S."/>
            <person name="Gorbushina A."/>
            <person name="Walker B."/>
            <person name="Young S.K."/>
            <person name="Zeng Q."/>
            <person name="Gargeya S."/>
            <person name="Fitzgerald M."/>
            <person name="Haas B."/>
            <person name="Abouelleil A."/>
            <person name="Allen A.W."/>
            <person name="Alvarado L."/>
            <person name="Arachchi H.M."/>
            <person name="Berlin A.M."/>
            <person name="Chapman S.B."/>
            <person name="Gainer-Dewar J."/>
            <person name="Goldberg J."/>
            <person name="Griggs A."/>
            <person name="Gujja S."/>
            <person name="Hansen M."/>
            <person name="Howarth C."/>
            <person name="Imamovic A."/>
            <person name="Ireland A."/>
            <person name="Larimer J."/>
            <person name="McCowan C."/>
            <person name="Murphy C."/>
            <person name="Pearson M."/>
            <person name="Poon T.W."/>
            <person name="Priest M."/>
            <person name="Roberts A."/>
            <person name="Saif S."/>
            <person name="Shea T."/>
            <person name="Sisk P."/>
            <person name="Sykes S."/>
            <person name="Wortman J."/>
            <person name="Nusbaum C."/>
            <person name="Birren B."/>
        </authorList>
    </citation>
    <scope>NUCLEOTIDE SEQUENCE [LARGE SCALE GENOMIC DNA]</scope>
    <source>
        <strain evidence="8 9">CBS 617.96</strain>
    </source>
</reference>
<dbReference type="GO" id="GO:0005737">
    <property type="term" value="C:cytoplasm"/>
    <property type="evidence" value="ECO:0007669"/>
    <property type="project" value="UniProtKB-SubCell"/>
</dbReference>
<proteinExistence type="predicted"/>
<organism evidence="8 9">
    <name type="scientific">Capronia coronata CBS 617.96</name>
    <dbReference type="NCBI Taxonomy" id="1182541"/>
    <lineage>
        <taxon>Eukaryota</taxon>
        <taxon>Fungi</taxon>
        <taxon>Dikarya</taxon>
        <taxon>Ascomycota</taxon>
        <taxon>Pezizomycotina</taxon>
        <taxon>Eurotiomycetes</taxon>
        <taxon>Chaetothyriomycetidae</taxon>
        <taxon>Chaetothyriales</taxon>
        <taxon>Herpotrichiellaceae</taxon>
        <taxon>Capronia</taxon>
    </lineage>
</organism>
<dbReference type="Proteomes" id="UP000019484">
    <property type="component" value="Unassembled WGS sequence"/>
</dbReference>
<keyword evidence="3" id="KW-0813">Transport</keyword>
<gene>
    <name evidence="8" type="ORF">A1O1_09270</name>
</gene>
<evidence type="ECO:0000256" key="2">
    <source>
        <dbReference type="ARBA" id="ARBA00004496"/>
    </source>
</evidence>
<dbReference type="eggNOG" id="ENOG502SC3P">
    <property type="taxonomic scope" value="Eukaryota"/>
</dbReference>
<accession>W9XFA1</accession>
<dbReference type="GO" id="GO:0030687">
    <property type="term" value="C:preribosome, large subunit precursor"/>
    <property type="evidence" value="ECO:0007669"/>
    <property type="project" value="TreeGrafter"/>
</dbReference>
<name>W9XFA1_9EURO</name>
<feature type="region of interest" description="Disordered" evidence="7">
    <location>
        <begin position="1"/>
        <end position="83"/>
    </location>
</feature>
<feature type="compositionally biased region" description="Polar residues" evidence="7">
    <location>
        <begin position="7"/>
        <end position="27"/>
    </location>
</feature>
<protein>
    <recommendedName>
        <fullName evidence="10">Ribosome biogenesis protein Alb1</fullName>
    </recommendedName>
</protein>
<evidence type="ECO:0000256" key="4">
    <source>
        <dbReference type="ARBA" id="ARBA00022490"/>
    </source>
</evidence>
<dbReference type="Pfam" id="PF09135">
    <property type="entry name" value="Alb1"/>
    <property type="match status" value="1"/>
</dbReference>
<evidence type="ECO:0000313" key="8">
    <source>
        <dbReference type="EMBL" id="EXJ78868.1"/>
    </source>
</evidence>
<dbReference type="HOGENOM" id="CLU_085138_1_0_1"/>
<keyword evidence="4" id="KW-0963">Cytoplasm</keyword>
<keyword evidence="5" id="KW-0690">Ribosome biogenesis</keyword>
<feature type="compositionally biased region" description="Basic residues" evidence="7">
    <location>
        <begin position="56"/>
        <end position="74"/>
    </location>
</feature>
<evidence type="ECO:0000313" key="9">
    <source>
        <dbReference type="Proteomes" id="UP000019484"/>
    </source>
</evidence>
<sequence length="191" mass="21266">MAKTGKVKQNPTANPRSRASKRATSPSVDLDRSLRDAPRASDATPVLSARSNGRVTKSKPKQKQLSRGQKKRHEKGLARAEAVQDRLAKKLNDASGKLKKIRERKGMWDEVNGTTKLEQTREVLSAHVDRPEENEWEDEPMQEEEVFRKGQLKVVEGVIVPSTAPVNKLLVVDRTPSAPISDVEDEADKIT</sequence>
<evidence type="ECO:0008006" key="10">
    <source>
        <dbReference type="Google" id="ProtNLM"/>
    </source>
</evidence>
<dbReference type="OrthoDB" id="5304887at2759"/>
<dbReference type="RefSeq" id="XP_007728316.1">
    <property type="nucleotide sequence ID" value="XM_007730126.1"/>
</dbReference>
<dbReference type="InterPro" id="IPR053278">
    <property type="entry name" value="Pre-60S_factor_ECM1"/>
</dbReference>
<keyword evidence="9" id="KW-1185">Reference proteome</keyword>
<evidence type="ECO:0000256" key="7">
    <source>
        <dbReference type="SAM" id="MobiDB-lite"/>
    </source>
</evidence>
<comment type="caution">
    <text evidence="8">The sequence shown here is derived from an EMBL/GenBank/DDBJ whole genome shotgun (WGS) entry which is preliminary data.</text>
</comment>
<comment type="subcellular location">
    <subcellularLocation>
        <location evidence="2">Cytoplasm</location>
    </subcellularLocation>
    <subcellularLocation>
        <location evidence="1">Nucleus</location>
    </subcellularLocation>
</comment>
<dbReference type="GO" id="GO:0005730">
    <property type="term" value="C:nucleolus"/>
    <property type="evidence" value="ECO:0007669"/>
    <property type="project" value="TreeGrafter"/>
</dbReference>
<dbReference type="PANTHER" id="PTHR28280:SF1">
    <property type="entry name" value="SHUTTLING PRE-60S FACTOR ECM1"/>
    <property type="match status" value="1"/>
</dbReference>
<feature type="compositionally biased region" description="Basic and acidic residues" evidence="7">
    <location>
        <begin position="29"/>
        <end position="39"/>
    </location>
</feature>
<dbReference type="GO" id="GO:0000055">
    <property type="term" value="P:ribosomal large subunit export from nucleus"/>
    <property type="evidence" value="ECO:0007669"/>
    <property type="project" value="TreeGrafter"/>
</dbReference>
<dbReference type="EMBL" id="AMWN01000011">
    <property type="protein sequence ID" value="EXJ78868.1"/>
    <property type="molecule type" value="Genomic_DNA"/>
</dbReference>